<evidence type="ECO:0000313" key="2">
    <source>
        <dbReference type="EMBL" id="KAJ1113925.1"/>
    </source>
</evidence>
<name>A0AAV7NCW5_PLEWA</name>
<feature type="compositionally biased region" description="Basic and acidic residues" evidence="1">
    <location>
        <begin position="8"/>
        <end position="23"/>
    </location>
</feature>
<evidence type="ECO:0000313" key="3">
    <source>
        <dbReference type="Proteomes" id="UP001066276"/>
    </source>
</evidence>
<dbReference type="Proteomes" id="UP001066276">
    <property type="component" value="Chromosome 8"/>
</dbReference>
<comment type="caution">
    <text evidence="2">The sequence shown here is derived from an EMBL/GenBank/DDBJ whole genome shotgun (WGS) entry which is preliminary data.</text>
</comment>
<feature type="region of interest" description="Disordered" evidence="1">
    <location>
        <begin position="1"/>
        <end position="25"/>
    </location>
</feature>
<proteinExistence type="predicted"/>
<sequence>MDQFTEQETQKEPSEQAQDKHEPSSAQILAAIEVPVLAVQTKIEAMALDVDLHAVTERSIKTEPRVSMMRGELETLKAMVAALKSAWDWLEFRGAEKILVTLKRSGRCEAHEKIRTTA</sequence>
<reference evidence="2" key="1">
    <citation type="journal article" date="2022" name="bioRxiv">
        <title>Sequencing and chromosome-scale assembly of the giantPleurodeles waltlgenome.</title>
        <authorList>
            <person name="Brown T."/>
            <person name="Elewa A."/>
            <person name="Iarovenko S."/>
            <person name="Subramanian E."/>
            <person name="Araus A.J."/>
            <person name="Petzold A."/>
            <person name="Susuki M."/>
            <person name="Suzuki K.-i.T."/>
            <person name="Hayashi T."/>
            <person name="Toyoda A."/>
            <person name="Oliveira C."/>
            <person name="Osipova E."/>
            <person name="Leigh N.D."/>
            <person name="Simon A."/>
            <person name="Yun M.H."/>
        </authorList>
    </citation>
    <scope>NUCLEOTIDE SEQUENCE</scope>
    <source>
        <strain evidence="2">20211129_DDA</strain>
        <tissue evidence="2">Liver</tissue>
    </source>
</reference>
<protein>
    <submittedName>
        <fullName evidence="2">Uncharacterized protein</fullName>
    </submittedName>
</protein>
<evidence type="ECO:0000256" key="1">
    <source>
        <dbReference type="SAM" id="MobiDB-lite"/>
    </source>
</evidence>
<organism evidence="2 3">
    <name type="scientific">Pleurodeles waltl</name>
    <name type="common">Iberian ribbed newt</name>
    <dbReference type="NCBI Taxonomy" id="8319"/>
    <lineage>
        <taxon>Eukaryota</taxon>
        <taxon>Metazoa</taxon>
        <taxon>Chordata</taxon>
        <taxon>Craniata</taxon>
        <taxon>Vertebrata</taxon>
        <taxon>Euteleostomi</taxon>
        <taxon>Amphibia</taxon>
        <taxon>Batrachia</taxon>
        <taxon>Caudata</taxon>
        <taxon>Salamandroidea</taxon>
        <taxon>Salamandridae</taxon>
        <taxon>Pleurodelinae</taxon>
        <taxon>Pleurodeles</taxon>
    </lineage>
</organism>
<dbReference type="EMBL" id="JANPWB010000012">
    <property type="protein sequence ID" value="KAJ1113925.1"/>
    <property type="molecule type" value="Genomic_DNA"/>
</dbReference>
<keyword evidence="3" id="KW-1185">Reference proteome</keyword>
<accession>A0AAV7NCW5</accession>
<gene>
    <name evidence="2" type="ORF">NDU88_002165</name>
</gene>
<dbReference type="AlphaFoldDB" id="A0AAV7NCW5"/>